<dbReference type="SUPFAM" id="SSF52540">
    <property type="entry name" value="P-loop containing nucleoside triphosphate hydrolases"/>
    <property type="match status" value="1"/>
</dbReference>
<dbReference type="PANTHER" id="PTHR24221">
    <property type="entry name" value="ATP-BINDING CASSETTE SUB-FAMILY B"/>
    <property type="match status" value="1"/>
</dbReference>
<sequence length="189" mass="20704">MEKFRVITDNSIGKFKTYLDRILITISSQGGCDMGFPRSMVASRGRGVPLGGAVFTSNSFDGLDVEDTGNGDKFGDPEEWDHVPIMEENPLPIREIWPESLMSNVGGKCGNALKISQSKSHEELRWLRQQMGLVSQEPVLFNDTFRANIAYGKEEPATEAEILAASELANAHEFISGLQQVGSLSVSLP</sequence>
<evidence type="ECO:0000313" key="1">
    <source>
        <dbReference type="EMBL" id="KAF6157337.1"/>
    </source>
</evidence>
<comment type="caution">
    <text evidence="1">The sequence shown here is derived from an EMBL/GenBank/DDBJ whole genome shotgun (WGS) entry which is preliminary data.</text>
</comment>
<keyword evidence="2" id="KW-1185">Reference proteome</keyword>
<dbReference type="EMBL" id="JACGCM010001275">
    <property type="protein sequence ID" value="KAF6157337.1"/>
    <property type="molecule type" value="Genomic_DNA"/>
</dbReference>
<evidence type="ECO:0000313" key="2">
    <source>
        <dbReference type="Proteomes" id="UP000541444"/>
    </source>
</evidence>
<dbReference type="OrthoDB" id="6500128at2759"/>
<gene>
    <name evidence="1" type="ORF">GIB67_004275</name>
</gene>
<accession>A0A7J7MR95</accession>
<proteinExistence type="predicted"/>
<reference evidence="1 2" key="1">
    <citation type="journal article" date="2020" name="IScience">
        <title>Genome Sequencing of the Endangered Kingdonia uniflora (Circaeasteraceae, Ranunculales) Reveals Potential Mechanisms of Evolutionary Specialization.</title>
        <authorList>
            <person name="Sun Y."/>
            <person name="Deng T."/>
            <person name="Zhang A."/>
            <person name="Moore M.J."/>
            <person name="Landis J.B."/>
            <person name="Lin N."/>
            <person name="Zhang H."/>
            <person name="Zhang X."/>
            <person name="Huang J."/>
            <person name="Zhang X."/>
            <person name="Sun H."/>
            <person name="Wang H."/>
        </authorList>
    </citation>
    <scope>NUCLEOTIDE SEQUENCE [LARGE SCALE GENOMIC DNA]</scope>
    <source>
        <strain evidence="1">TB1705</strain>
        <tissue evidence="1">Leaf</tissue>
    </source>
</reference>
<dbReference type="Gene3D" id="3.40.50.300">
    <property type="entry name" value="P-loop containing nucleotide triphosphate hydrolases"/>
    <property type="match status" value="1"/>
</dbReference>
<dbReference type="InterPro" id="IPR027417">
    <property type="entry name" value="P-loop_NTPase"/>
</dbReference>
<dbReference type="Proteomes" id="UP000541444">
    <property type="component" value="Unassembled WGS sequence"/>
</dbReference>
<dbReference type="InterPro" id="IPR039421">
    <property type="entry name" value="Type_1_exporter"/>
</dbReference>
<dbReference type="AlphaFoldDB" id="A0A7J7MR95"/>
<protein>
    <submittedName>
        <fullName evidence="1">Uncharacterized protein</fullName>
    </submittedName>
</protein>
<dbReference type="GO" id="GO:0016020">
    <property type="term" value="C:membrane"/>
    <property type="evidence" value="ECO:0007669"/>
    <property type="project" value="TreeGrafter"/>
</dbReference>
<organism evidence="1 2">
    <name type="scientific">Kingdonia uniflora</name>
    <dbReference type="NCBI Taxonomy" id="39325"/>
    <lineage>
        <taxon>Eukaryota</taxon>
        <taxon>Viridiplantae</taxon>
        <taxon>Streptophyta</taxon>
        <taxon>Embryophyta</taxon>
        <taxon>Tracheophyta</taxon>
        <taxon>Spermatophyta</taxon>
        <taxon>Magnoliopsida</taxon>
        <taxon>Ranunculales</taxon>
        <taxon>Circaeasteraceae</taxon>
        <taxon>Kingdonia</taxon>
    </lineage>
</organism>
<dbReference type="PANTHER" id="PTHR24221:SF621">
    <property type="entry name" value="ABC TRANSPORTER B FAMILY MEMBER 21"/>
    <property type="match status" value="1"/>
</dbReference>
<dbReference type="GO" id="GO:0042626">
    <property type="term" value="F:ATPase-coupled transmembrane transporter activity"/>
    <property type="evidence" value="ECO:0007669"/>
    <property type="project" value="TreeGrafter"/>
</dbReference>
<name>A0A7J7MR95_9MAGN</name>